<gene>
    <name evidence="13" type="ORF">KP509_23G067000</name>
</gene>
<name>A0A8T2S0Q4_CERRI</name>
<reference evidence="13 14" key="1">
    <citation type="submission" date="2021-08" db="EMBL/GenBank/DDBJ databases">
        <title>WGS assembly of Ceratopteris richardii.</title>
        <authorList>
            <person name="Marchant D.B."/>
            <person name="Chen G."/>
            <person name="Jenkins J."/>
            <person name="Shu S."/>
            <person name="Leebens-Mack J."/>
            <person name="Grimwood J."/>
            <person name="Schmutz J."/>
            <person name="Soltis P."/>
            <person name="Soltis D."/>
            <person name="Chen Z.-H."/>
        </authorList>
    </citation>
    <scope>NUCLEOTIDE SEQUENCE [LARGE SCALE GENOMIC DNA]</scope>
    <source>
        <strain evidence="13">Whitten #5841</strain>
        <tissue evidence="13">Leaf</tissue>
    </source>
</reference>
<evidence type="ECO:0000256" key="11">
    <source>
        <dbReference type="SAM" id="MobiDB-lite"/>
    </source>
</evidence>
<protein>
    <recommendedName>
        <fullName evidence="12">Zinc-finger domain-containing protein</fullName>
    </recommendedName>
</protein>
<evidence type="ECO:0000256" key="5">
    <source>
        <dbReference type="ARBA" id="ARBA00022553"/>
    </source>
</evidence>
<evidence type="ECO:0000259" key="12">
    <source>
        <dbReference type="Pfam" id="PF10497"/>
    </source>
</evidence>
<feature type="compositionally biased region" description="Basic residues" evidence="11">
    <location>
        <begin position="434"/>
        <end position="445"/>
    </location>
</feature>
<dbReference type="InterPro" id="IPR018866">
    <property type="entry name" value="Znf-4CXXC_R1"/>
</dbReference>
<keyword evidence="6" id="KW-0832">Ubl conjugation</keyword>
<feature type="coiled-coil region" evidence="10">
    <location>
        <begin position="639"/>
        <end position="673"/>
    </location>
</feature>
<dbReference type="EMBL" id="CM035428">
    <property type="protein sequence ID" value="KAH7302316.1"/>
    <property type="molecule type" value="Genomic_DNA"/>
</dbReference>
<evidence type="ECO:0000256" key="7">
    <source>
        <dbReference type="ARBA" id="ARBA00023015"/>
    </source>
</evidence>
<evidence type="ECO:0000256" key="8">
    <source>
        <dbReference type="ARBA" id="ARBA00023163"/>
    </source>
</evidence>
<dbReference type="PANTHER" id="PTHR31169:SF8">
    <property type="entry name" value="ZINC-FINGER DOMAIN OF MONOAMINE-OXIDASE A REPRESSOR R1 PROTEIN"/>
    <property type="match status" value="1"/>
</dbReference>
<keyword evidence="3" id="KW-0963">Cytoplasm</keyword>
<keyword evidence="10" id="KW-0175">Coiled coil</keyword>
<feature type="compositionally biased region" description="Polar residues" evidence="11">
    <location>
        <begin position="323"/>
        <end position="332"/>
    </location>
</feature>
<comment type="subcellular location">
    <subcellularLocation>
        <location evidence="2">Cytoplasm</location>
    </subcellularLocation>
    <subcellularLocation>
        <location evidence="1">Nucleus</location>
    </subcellularLocation>
</comment>
<dbReference type="GO" id="GO:0005634">
    <property type="term" value="C:nucleus"/>
    <property type="evidence" value="ECO:0007669"/>
    <property type="project" value="UniProtKB-SubCell"/>
</dbReference>
<feature type="region of interest" description="Disordered" evidence="11">
    <location>
        <begin position="1"/>
        <end position="29"/>
    </location>
</feature>
<dbReference type="OrthoDB" id="298344at2759"/>
<evidence type="ECO:0000313" key="14">
    <source>
        <dbReference type="Proteomes" id="UP000825935"/>
    </source>
</evidence>
<accession>A0A8T2S0Q4</accession>
<dbReference type="Proteomes" id="UP000825935">
    <property type="component" value="Chromosome 23"/>
</dbReference>
<evidence type="ECO:0000256" key="2">
    <source>
        <dbReference type="ARBA" id="ARBA00004496"/>
    </source>
</evidence>
<feature type="compositionally biased region" description="Basic residues" evidence="11">
    <location>
        <begin position="403"/>
        <end position="413"/>
    </location>
</feature>
<dbReference type="OMA" id="PIDSCAG"/>
<evidence type="ECO:0000256" key="3">
    <source>
        <dbReference type="ARBA" id="ARBA00022490"/>
    </source>
</evidence>
<dbReference type="GO" id="GO:0005737">
    <property type="term" value="C:cytoplasm"/>
    <property type="evidence" value="ECO:0007669"/>
    <property type="project" value="UniProtKB-SubCell"/>
</dbReference>
<organism evidence="13 14">
    <name type="scientific">Ceratopteris richardii</name>
    <name type="common">Triangle waterfern</name>
    <dbReference type="NCBI Taxonomy" id="49495"/>
    <lineage>
        <taxon>Eukaryota</taxon>
        <taxon>Viridiplantae</taxon>
        <taxon>Streptophyta</taxon>
        <taxon>Embryophyta</taxon>
        <taxon>Tracheophyta</taxon>
        <taxon>Polypodiopsida</taxon>
        <taxon>Polypodiidae</taxon>
        <taxon>Polypodiales</taxon>
        <taxon>Pteridineae</taxon>
        <taxon>Pteridaceae</taxon>
        <taxon>Parkerioideae</taxon>
        <taxon>Ceratopteris</taxon>
    </lineage>
</organism>
<keyword evidence="8" id="KW-0804">Transcription</keyword>
<feature type="region of interest" description="Disordered" evidence="11">
    <location>
        <begin position="285"/>
        <end position="305"/>
    </location>
</feature>
<evidence type="ECO:0000313" key="13">
    <source>
        <dbReference type="EMBL" id="KAH7302316.1"/>
    </source>
</evidence>
<keyword evidence="4" id="KW-1017">Isopeptide bond</keyword>
<feature type="region of interest" description="Disordered" evidence="11">
    <location>
        <begin position="349"/>
        <end position="379"/>
    </location>
</feature>
<dbReference type="Pfam" id="PF10497">
    <property type="entry name" value="zf-4CXXC_R1"/>
    <property type="match status" value="1"/>
</dbReference>
<feature type="compositionally biased region" description="Basic and acidic residues" evidence="11">
    <location>
        <begin position="333"/>
        <end position="342"/>
    </location>
</feature>
<feature type="region of interest" description="Disordered" evidence="11">
    <location>
        <begin position="394"/>
        <end position="449"/>
    </location>
</feature>
<keyword evidence="9" id="KW-0539">Nucleus</keyword>
<feature type="region of interest" description="Disordered" evidence="11">
    <location>
        <begin position="185"/>
        <end position="216"/>
    </location>
</feature>
<keyword evidence="7" id="KW-0805">Transcription regulation</keyword>
<dbReference type="GO" id="GO:0006355">
    <property type="term" value="P:regulation of DNA-templated transcription"/>
    <property type="evidence" value="ECO:0007669"/>
    <property type="project" value="InterPro"/>
</dbReference>
<keyword evidence="5" id="KW-0597">Phosphoprotein</keyword>
<sequence length="822" mass="90705">MPSKRAEAAKTAASPRKRASEPIEDVNEAEVEASSTVKRRKGLGVRVIGCRIYDSENGKTCHQCRQKTMDLMASCENASGSRPCSQHFCSKCLLNRYGEKVTEVSQISLWSCPRCRGICNCSICLKKQGRVPTGILVHAAKATGCTSVAELLKKCSAGGVDQVKVPLSPLNDDFNKDENVIQDAQLNGEKATSLKSKKKKHSATYDGDQVPSDSNIEPKKDVISVTALKTVTGRKLGTLKAKNGKLIVSVDGNVEGPVANALLRMSPKRPKKLPTDVSAEAISFSKVQKHKSEPQKGKSNFNPNGCVSALKNVEKTLLTNEDTVEDSQIQKDSASEDFIRYPNKEGNLSLSVKSKKEKSKAQDKNTNKHSTTKDLKSVTKEKIKGIIKEDAEGECPLSENKTPAKKQTKRKEKQSKEEKIKVGISTNSRAHGKEQKRKGQGRKIRSKTEEDVVLPQGEALLTVAGMDLPAEAVGPAIQFIEFCLAFQPVLGLRRGDAEAVLRELTKGRLARKGCNSMLIQLQTKLLKIIESSYSDESVEVTESSSGSKSWLNILKKHLNERSPMFSSLDGDEKMAIEHKYFMGSTVVLEEDLRAIKNAINEGADSYENLSLYHKLQLLVILSDDSLETQSMRDHMESVNREYNEALKGNREEVQAARKEMRDARQKIKDAEVAKLIALGGVNGPLSHKEQEAILKRVQVETEIAITAASLEKEALSRIKKGRNDAIRAEAITWAPDGRVFYRLKGVANMGCVIVQECKVGQGGLDSWKVYSDAEEADLTKHLVQRAKMACKKRRCETNKKKCTTEIVEDEKENIVPNSVKKE</sequence>
<feature type="compositionally biased region" description="Basic and acidic residues" evidence="11">
    <location>
        <begin position="359"/>
        <end position="379"/>
    </location>
</feature>
<evidence type="ECO:0000256" key="9">
    <source>
        <dbReference type="ARBA" id="ARBA00023242"/>
    </source>
</evidence>
<dbReference type="AlphaFoldDB" id="A0A8T2S0Q4"/>
<dbReference type="InterPro" id="IPR040221">
    <property type="entry name" value="CDCA7/CDA7L"/>
</dbReference>
<feature type="region of interest" description="Disordered" evidence="11">
    <location>
        <begin position="323"/>
        <end position="342"/>
    </location>
</feature>
<proteinExistence type="predicted"/>
<comment type="caution">
    <text evidence="13">The sequence shown here is derived from an EMBL/GenBank/DDBJ whole genome shotgun (WGS) entry which is preliminary data.</text>
</comment>
<feature type="domain" description="Zinc-finger" evidence="12">
    <location>
        <begin position="53"/>
        <end position="152"/>
    </location>
</feature>
<evidence type="ECO:0000256" key="4">
    <source>
        <dbReference type="ARBA" id="ARBA00022499"/>
    </source>
</evidence>
<evidence type="ECO:0000256" key="1">
    <source>
        <dbReference type="ARBA" id="ARBA00004123"/>
    </source>
</evidence>
<keyword evidence="14" id="KW-1185">Reference proteome</keyword>
<evidence type="ECO:0000256" key="6">
    <source>
        <dbReference type="ARBA" id="ARBA00022843"/>
    </source>
</evidence>
<dbReference type="PANTHER" id="PTHR31169">
    <property type="entry name" value="OS05G0300700 PROTEIN"/>
    <property type="match status" value="1"/>
</dbReference>
<evidence type="ECO:0000256" key="10">
    <source>
        <dbReference type="SAM" id="Coils"/>
    </source>
</evidence>